<organism evidence="1 2">
    <name type="scientific">Cichorium intybus</name>
    <name type="common">Chicory</name>
    <dbReference type="NCBI Taxonomy" id="13427"/>
    <lineage>
        <taxon>Eukaryota</taxon>
        <taxon>Viridiplantae</taxon>
        <taxon>Streptophyta</taxon>
        <taxon>Embryophyta</taxon>
        <taxon>Tracheophyta</taxon>
        <taxon>Spermatophyta</taxon>
        <taxon>Magnoliopsida</taxon>
        <taxon>eudicotyledons</taxon>
        <taxon>Gunneridae</taxon>
        <taxon>Pentapetalae</taxon>
        <taxon>asterids</taxon>
        <taxon>campanulids</taxon>
        <taxon>Asterales</taxon>
        <taxon>Asteraceae</taxon>
        <taxon>Cichorioideae</taxon>
        <taxon>Cichorieae</taxon>
        <taxon>Cichoriinae</taxon>
        <taxon>Cichorium</taxon>
    </lineage>
</organism>
<gene>
    <name evidence="1" type="ORF">L2E82_11080</name>
</gene>
<proteinExistence type="predicted"/>
<comment type="caution">
    <text evidence="1">The sequence shown here is derived from an EMBL/GenBank/DDBJ whole genome shotgun (WGS) entry which is preliminary data.</text>
</comment>
<evidence type="ECO:0000313" key="2">
    <source>
        <dbReference type="Proteomes" id="UP001055811"/>
    </source>
</evidence>
<reference evidence="2" key="1">
    <citation type="journal article" date="2022" name="Mol. Ecol. Resour.">
        <title>The genomes of chicory, endive, great burdock and yacon provide insights into Asteraceae palaeo-polyploidization history and plant inulin production.</title>
        <authorList>
            <person name="Fan W."/>
            <person name="Wang S."/>
            <person name="Wang H."/>
            <person name="Wang A."/>
            <person name="Jiang F."/>
            <person name="Liu H."/>
            <person name="Zhao H."/>
            <person name="Xu D."/>
            <person name="Zhang Y."/>
        </authorList>
    </citation>
    <scope>NUCLEOTIDE SEQUENCE [LARGE SCALE GENOMIC DNA]</scope>
    <source>
        <strain evidence="2">cv. Punajuju</strain>
    </source>
</reference>
<name>A0ACB9GDC3_CICIN</name>
<accession>A0ACB9GDC3</accession>
<dbReference type="EMBL" id="CM042010">
    <property type="protein sequence ID" value="KAI3781081.1"/>
    <property type="molecule type" value="Genomic_DNA"/>
</dbReference>
<evidence type="ECO:0000313" key="1">
    <source>
        <dbReference type="EMBL" id="KAI3781081.1"/>
    </source>
</evidence>
<dbReference type="Proteomes" id="UP001055811">
    <property type="component" value="Linkage Group LG02"/>
</dbReference>
<protein>
    <submittedName>
        <fullName evidence="1">Uncharacterized protein</fullName>
    </submittedName>
</protein>
<keyword evidence="2" id="KW-1185">Reference proteome</keyword>
<reference evidence="1 2" key="2">
    <citation type="journal article" date="2022" name="Mol. Ecol. Resour.">
        <title>The genomes of chicory, endive, great burdock and yacon provide insights into Asteraceae paleo-polyploidization history and plant inulin production.</title>
        <authorList>
            <person name="Fan W."/>
            <person name="Wang S."/>
            <person name="Wang H."/>
            <person name="Wang A."/>
            <person name="Jiang F."/>
            <person name="Liu H."/>
            <person name="Zhao H."/>
            <person name="Xu D."/>
            <person name="Zhang Y."/>
        </authorList>
    </citation>
    <scope>NUCLEOTIDE SEQUENCE [LARGE SCALE GENOMIC DNA]</scope>
    <source>
        <strain evidence="2">cv. Punajuju</strain>
        <tissue evidence="1">Leaves</tissue>
    </source>
</reference>
<sequence>MVPSLEDTGREISCNKTSFIRLQFPPITLASPSRWPPSNKAPSSFCSHHRPLPVVLFPPPSNSAEAIASHNRRSPTHIIGLNKNLYSTLMLSILRRKSMGSNS</sequence>